<proteinExistence type="predicted"/>
<keyword evidence="2" id="KW-1185">Reference proteome</keyword>
<dbReference type="EMBL" id="CAUJNA010003300">
    <property type="protein sequence ID" value="CAJ1398460.1"/>
    <property type="molecule type" value="Genomic_DNA"/>
</dbReference>
<dbReference type="AlphaFoldDB" id="A0AA36J4L1"/>
<evidence type="ECO:0000313" key="2">
    <source>
        <dbReference type="Proteomes" id="UP001178507"/>
    </source>
</evidence>
<sequence>MKPSCWGGCCKVCRRVASPCTTSWASWSSTCGGQATATPWRRPWRPKAPVPSRLPRRRRRRLRRLRPALRAMRTARGAGCWKGK</sequence>
<reference evidence="1" key="1">
    <citation type="submission" date="2023-08" db="EMBL/GenBank/DDBJ databases">
        <authorList>
            <person name="Chen Y."/>
            <person name="Shah S."/>
            <person name="Dougan E. K."/>
            <person name="Thang M."/>
            <person name="Chan C."/>
        </authorList>
    </citation>
    <scope>NUCLEOTIDE SEQUENCE</scope>
</reference>
<organism evidence="1 2">
    <name type="scientific">Effrenium voratum</name>
    <dbReference type="NCBI Taxonomy" id="2562239"/>
    <lineage>
        <taxon>Eukaryota</taxon>
        <taxon>Sar</taxon>
        <taxon>Alveolata</taxon>
        <taxon>Dinophyceae</taxon>
        <taxon>Suessiales</taxon>
        <taxon>Symbiodiniaceae</taxon>
        <taxon>Effrenium</taxon>
    </lineage>
</organism>
<protein>
    <submittedName>
        <fullName evidence="1">Uncharacterized protein</fullName>
    </submittedName>
</protein>
<dbReference type="Proteomes" id="UP001178507">
    <property type="component" value="Unassembled WGS sequence"/>
</dbReference>
<gene>
    <name evidence="1" type="ORF">EVOR1521_LOCUS22253</name>
</gene>
<comment type="caution">
    <text evidence="1">The sequence shown here is derived from an EMBL/GenBank/DDBJ whole genome shotgun (WGS) entry which is preliminary data.</text>
</comment>
<evidence type="ECO:0000313" key="1">
    <source>
        <dbReference type="EMBL" id="CAJ1398460.1"/>
    </source>
</evidence>
<accession>A0AA36J4L1</accession>
<name>A0AA36J4L1_9DINO</name>